<evidence type="ECO:0000313" key="3">
    <source>
        <dbReference type="Proteomes" id="UP000477083"/>
    </source>
</evidence>
<dbReference type="RefSeq" id="WP_161347643.1">
    <property type="nucleotide sequence ID" value="NZ_BMGW01000009.1"/>
</dbReference>
<keyword evidence="1" id="KW-0812">Transmembrane</keyword>
<proteinExistence type="predicted"/>
<dbReference type="EMBL" id="WWNR01000009">
    <property type="protein sequence ID" value="MZQ90248.1"/>
    <property type="molecule type" value="Genomic_DNA"/>
</dbReference>
<feature type="transmembrane region" description="Helical" evidence="1">
    <location>
        <begin position="20"/>
        <end position="41"/>
    </location>
</feature>
<keyword evidence="1" id="KW-0472">Membrane</keyword>
<dbReference type="AlphaFoldDB" id="A0A6L8VIJ7"/>
<keyword evidence="3" id="KW-1185">Reference proteome</keyword>
<sequence>MPQTLPPRYRPRRPATEGPCPLRILLCPLVMLCAGGAYAAAAMSLGHYGPVPFALAAIVAGVALDLVPGIAARMNPAPARR</sequence>
<keyword evidence="1" id="KW-1133">Transmembrane helix</keyword>
<comment type="caution">
    <text evidence="2">The sequence shown here is derived from an EMBL/GenBank/DDBJ whole genome shotgun (WGS) entry which is preliminary data.</text>
</comment>
<organism evidence="2 3">
    <name type="scientific">Frigidibacter albus</name>
    <dbReference type="NCBI Taxonomy" id="1465486"/>
    <lineage>
        <taxon>Bacteria</taxon>
        <taxon>Pseudomonadati</taxon>
        <taxon>Pseudomonadota</taxon>
        <taxon>Alphaproteobacteria</taxon>
        <taxon>Rhodobacterales</taxon>
        <taxon>Paracoccaceae</taxon>
        <taxon>Frigidibacter</taxon>
    </lineage>
</organism>
<reference evidence="2 3" key="1">
    <citation type="submission" date="2020-01" db="EMBL/GenBank/DDBJ databases">
        <title>Frigidibacter albus SP32T (=CGMCC 1.13995T).</title>
        <authorList>
            <person name="Liao X."/>
        </authorList>
    </citation>
    <scope>NUCLEOTIDE SEQUENCE [LARGE SCALE GENOMIC DNA]</scope>
    <source>
        <strain evidence="2 3">SP32</strain>
    </source>
</reference>
<feature type="transmembrane region" description="Helical" evidence="1">
    <location>
        <begin position="53"/>
        <end position="72"/>
    </location>
</feature>
<accession>A0A6L8VIJ7</accession>
<gene>
    <name evidence="2" type="ORF">GS660_14225</name>
</gene>
<evidence type="ECO:0000313" key="2">
    <source>
        <dbReference type="EMBL" id="MZQ90248.1"/>
    </source>
</evidence>
<dbReference type="Proteomes" id="UP000477083">
    <property type="component" value="Unassembled WGS sequence"/>
</dbReference>
<protein>
    <submittedName>
        <fullName evidence="2">Uncharacterized protein</fullName>
    </submittedName>
</protein>
<name>A0A6L8VIJ7_9RHOB</name>
<evidence type="ECO:0000256" key="1">
    <source>
        <dbReference type="SAM" id="Phobius"/>
    </source>
</evidence>